<evidence type="ECO:0000256" key="5">
    <source>
        <dbReference type="ARBA" id="ARBA00022723"/>
    </source>
</evidence>
<comment type="caution">
    <text evidence="11">The sequence shown here is derived from an EMBL/GenBank/DDBJ whole genome shotgun (WGS) entry which is preliminary data.</text>
</comment>
<keyword evidence="12" id="KW-1185">Reference proteome</keyword>
<evidence type="ECO:0000256" key="9">
    <source>
        <dbReference type="ARBA" id="ARBA00023163"/>
    </source>
</evidence>
<dbReference type="InterPro" id="IPR002481">
    <property type="entry name" value="FUR"/>
</dbReference>
<comment type="similarity">
    <text evidence="2">Belongs to the Fur family.</text>
</comment>
<proteinExistence type="inferred from homology"/>
<dbReference type="GO" id="GO:1900376">
    <property type="term" value="P:regulation of secondary metabolite biosynthetic process"/>
    <property type="evidence" value="ECO:0007669"/>
    <property type="project" value="TreeGrafter"/>
</dbReference>
<dbReference type="RefSeq" id="WP_114299606.1">
    <property type="nucleotide sequence ID" value="NZ_QPJT01000031.1"/>
</dbReference>
<dbReference type="PANTHER" id="PTHR33202">
    <property type="entry name" value="ZINC UPTAKE REGULATION PROTEIN"/>
    <property type="match status" value="1"/>
</dbReference>
<dbReference type="Gene3D" id="1.10.10.10">
    <property type="entry name" value="Winged helix-like DNA-binding domain superfamily/Winged helix DNA-binding domain"/>
    <property type="match status" value="1"/>
</dbReference>
<keyword evidence="9" id="KW-0804">Transcription</keyword>
<evidence type="ECO:0000256" key="8">
    <source>
        <dbReference type="ARBA" id="ARBA00023125"/>
    </source>
</evidence>
<dbReference type="Gene3D" id="3.30.1490.190">
    <property type="match status" value="1"/>
</dbReference>
<dbReference type="GO" id="GO:0008270">
    <property type="term" value="F:zinc ion binding"/>
    <property type="evidence" value="ECO:0007669"/>
    <property type="project" value="TreeGrafter"/>
</dbReference>
<evidence type="ECO:0000313" key="12">
    <source>
        <dbReference type="Proteomes" id="UP000253034"/>
    </source>
</evidence>
<reference evidence="11 12" key="1">
    <citation type="submission" date="2018-07" db="EMBL/GenBank/DDBJ databases">
        <title>Genomic Encyclopedia of Type Strains, Phase IV (KMG-IV): sequencing the most valuable type-strain genomes for metagenomic binning, comparative biology and taxonomic classification.</title>
        <authorList>
            <person name="Goeker M."/>
        </authorList>
    </citation>
    <scope>NUCLEOTIDE SEQUENCE [LARGE SCALE GENOMIC DNA]</scope>
    <source>
        <strain evidence="11 12">DSM 27016</strain>
    </source>
</reference>
<dbReference type="PANTHER" id="PTHR33202:SF8">
    <property type="entry name" value="PEROXIDE-RESPONSIVE REPRESSOR PERR"/>
    <property type="match status" value="1"/>
</dbReference>
<dbReference type="Pfam" id="PF01475">
    <property type="entry name" value="FUR"/>
    <property type="match status" value="1"/>
</dbReference>
<keyword evidence="8" id="KW-0238">DNA-binding</keyword>
<protein>
    <submittedName>
        <fullName evidence="11">Fur family peroxide stress response transcriptional regulator</fullName>
    </submittedName>
</protein>
<evidence type="ECO:0000256" key="6">
    <source>
        <dbReference type="ARBA" id="ARBA00022833"/>
    </source>
</evidence>
<dbReference type="GO" id="GO:0005737">
    <property type="term" value="C:cytoplasm"/>
    <property type="evidence" value="ECO:0007669"/>
    <property type="project" value="UniProtKB-SubCell"/>
</dbReference>
<gene>
    <name evidence="11" type="ORF">DFR58_1314</name>
</gene>
<sequence>MEVPIDNLAGYLMEHKVKPSYARIRVMEYLKEKRSHPTVDEIYHELVKEIPTLSKTTVYNTLNTFIEAGLVRLVTIEDNEARYDMDVSDHGHFKCECCGRIFDFEINLDSLDAKGLELFSVDEKNVYYKGTCSKCLDNNKKIKKQEVIYE</sequence>
<dbReference type="GO" id="GO:0003700">
    <property type="term" value="F:DNA-binding transcription factor activity"/>
    <property type="evidence" value="ECO:0007669"/>
    <property type="project" value="InterPro"/>
</dbReference>
<dbReference type="SUPFAM" id="SSF46785">
    <property type="entry name" value="Winged helix' DNA-binding domain"/>
    <property type="match status" value="1"/>
</dbReference>
<organism evidence="11 12">
    <name type="scientific">Anaerobacterium chartisolvens</name>
    <dbReference type="NCBI Taxonomy" id="1297424"/>
    <lineage>
        <taxon>Bacteria</taxon>
        <taxon>Bacillati</taxon>
        <taxon>Bacillota</taxon>
        <taxon>Clostridia</taxon>
        <taxon>Eubacteriales</taxon>
        <taxon>Oscillospiraceae</taxon>
        <taxon>Anaerobacterium</taxon>
    </lineage>
</organism>
<keyword evidence="3" id="KW-0963">Cytoplasm</keyword>
<keyword evidence="6 10" id="KW-0862">Zinc</keyword>
<dbReference type="AlphaFoldDB" id="A0A369AKS7"/>
<keyword evidence="5 10" id="KW-0479">Metal-binding</keyword>
<keyword evidence="7" id="KW-0805">Transcription regulation</keyword>
<dbReference type="EMBL" id="QPJT01000031">
    <property type="protein sequence ID" value="RCX09960.1"/>
    <property type="molecule type" value="Genomic_DNA"/>
</dbReference>
<keyword evidence="4" id="KW-0678">Repressor</keyword>
<name>A0A369AKS7_9FIRM</name>
<dbReference type="FunFam" id="1.10.10.10:FF:000007">
    <property type="entry name" value="Ferric uptake regulation protein"/>
    <property type="match status" value="1"/>
</dbReference>
<evidence type="ECO:0000256" key="4">
    <source>
        <dbReference type="ARBA" id="ARBA00022491"/>
    </source>
</evidence>
<dbReference type="GO" id="GO:0045892">
    <property type="term" value="P:negative regulation of DNA-templated transcription"/>
    <property type="evidence" value="ECO:0007669"/>
    <property type="project" value="TreeGrafter"/>
</dbReference>
<dbReference type="InterPro" id="IPR043135">
    <property type="entry name" value="Fur_C"/>
</dbReference>
<dbReference type="InterPro" id="IPR036388">
    <property type="entry name" value="WH-like_DNA-bd_sf"/>
</dbReference>
<dbReference type="InterPro" id="IPR036390">
    <property type="entry name" value="WH_DNA-bd_sf"/>
</dbReference>
<accession>A0A369AKS7</accession>
<evidence type="ECO:0000313" key="11">
    <source>
        <dbReference type="EMBL" id="RCX09960.1"/>
    </source>
</evidence>
<evidence type="ECO:0000256" key="10">
    <source>
        <dbReference type="PIRSR" id="PIRSR602481-1"/>
    </source>
</evidence>
<comment type="subcellular location">
    <subcellularLocation>
        <location evidence="1">Cytoplasm</location>
    </subcellularLocation>
</comment>
<feature type="binding site" evidence="10">
    <location>
        <position position="135"/>
    </location>
    <ligand>
        <name>Zn(2+)</name>
        <dbReference type="ChEBI" id="CHEBI:29105"/>
    </ligand>
</feature>
<evidence type="ECO:0000256" key="3">
    <source>
        <dbReference type="ARBA" id="ARBA00022490"/>
    </source>
</evidence>
<dbReference type="Proteomes" id="UP000253034">
    <property type="component" value="Unassembled WGS sequence"/>
</dbReference>
<evidence type="ECO:0000256" key="1">
    <source>
        <dbReference type="ARBA" id="ARBA00004496"/>
    </source>
</evidence>
<feature type="binding site" evidence="10">
    <location>
        <position position="95"/>
    </location>
    <ligand>
        <name>Zn(2+)</name>
        <dbReference type="ChEBI" id="CHEBI:29105"/>
    </ligand>
</feature>
<dbReference type="OrthoDB" id="8659436at2"/>
<dbReference type="GO" id="GO:0000976">
    <property type="term" value="F:transcription cis-regulatory region binding"/>
    <property type="evidence" value="ECO:0007669"/>
    <property type="project" value="TreeGrafter"/>
</dbReference>
<feature type="binding site" evidence="10">
    <location>
        <position position="132"/>
    </location>
    <ligand>
        <name>Zn(2+)</name>
        <dbReference type="ChEBI" id="CHEBI:29105"/>
    </ligand>
</feature>
<comment type="cofactor">
    <cofactor evidence="10">
        <name>Zn(2+)</name>
        <dbReference type="ChEBI" id="CHEBI:29105"/>
    </cofactor>
    <text evidence="10">Binds 1 zinc ion per subunit.</text>
</comment>
<dbReference type="CDD" id="cd07153">
    <property type="entry name" value="Fur_like"/>
    <property type="match status" value="1"/>
</dbReference>
<evidence type="ECO:0000256" key="7">
    <source>
        <dbReference type="ARBA" id="ARBA00023015"/>
    </source>
</evidence>
<evidence type="ECO:0000256" key="2">
    <source>
        <dbReference type="ARBA" id="ARBA00007957"/>
    </source>
</evidence>
<feature type="binding site" evidence="10">
    <location>
        <position position="98"/>
    </location>
    <ligand>
        <name>Zn(2+)</name>
        <dbReference type="ChEBI" id="CHEBI:29105"/>
    </ligand>
</feature>